<dbReference type="GeneID" id="20803165"/>
<protein>
    <submittedName>
        <fullName evidence="1">Uncharacterized protein</fullName>
    </submittedName>
</protein>
<reference evidence="1" key="1">
    <citation type="submission" date="2013-12" db="EMBL/GenBank/DDBJ databases">
        <title>The Genome Sequence of Aphanomyces astaci APO3.</title>
        <authorList>
            <consortium name="The Broad Institute Genomics Platform"/>
            <person name="Russ C."/>
            <person name="Tyler B."/>
            <person name="van West P."/>
            <person name="Dieguez-Uribeondo J."/>
            <person name="Young S.K."/>
            <person name="Zeng Q."/>
            <person name="Gargeya S."/>
            <person name="Fitzgerald M."/>
            <person name="Abouelleil A."/>
            <person name="Alvarado L."/>
            <person name="Chapman S.B."/>
            <person name="Gainer-Dewar J."/>
            <person name="Goldberg J."/>
            <person name="Griggs A."/>
            <person name="Gujja S."/>
            <person name="Hansen M."/>
            <person name="Howarth C."/>
            <person name="Imamovic A."/>
            <person name="Ireland A."/>
            <person name="Larimer J."/>
            <person name="McCowan C."/>
            <person name="Murphy C."/>
            <person name="Pearson M."/>
            <person name="Poon T.W."/>
            <person name="Priest M."/>
            <person name="Roberts A."/>
            <person name="Saif S."/>
            <person name="Shea T."/>
            <person name="Sykes S."/>
            <person name="Wortman J."/>
            <person name="Nusbaum C."/>
            <person name="Birren B."/>
        </authorList>
    </citation>
    <scope>NUCLEOTIDE SEQUENCE [LARGE SCALE GENOMIC DNA]</scope>
    <source>
        <strain evidence="1">APO3</strain>
    </source>
</reference>
<dbReference type="EMBL" id="KI913115">
    <property type="protein sequence ID" value="ETV87682.1"/>
    <property type="molecule type" value="Genomic_DNA"/>
</dbReference>
<gene>
    <name evidence="1" type="ORF">H257_01169</name>
</gene>
<organism evidence="1">
    <name type="scientific">Aphanomyces astaci</name>
    <name type="common">Crayfish plague agent</name>
    <dbReference type="NCBI Taxonomy" id="112090"/>
    <lineage>
        <taxon>Eukaryota</taxon>
        <taxon>Sar</taxon>
        <taxon>Stramenopiles</taxon>
        <taxon>Oomycota</taxon>
        <taxon>Saprolegniomycetes</taxon>
        <taxon>Saprolegniales</taxon>
        <taxon>Verrucalvaceae</taxon>
        <taxon>Aphanomyces</taxon>
    </lineage>
</organism>
<accession>W4H723</accession>
<proteinExistence type="predicted"/>
<evidence type="ECO:0000313" key="1">
    <source>
        <dbReference type="EMBL" id="ETV87682.1"/>
    </source>
</evidence>
<sequence>MHPEPVALARGSYGVLTGSKPTSGRGVTGLITFRSAPSITRVKYTIAHARNGKVEGDRSGQRVPAKYWLATPPPCDQLHYNYTITDCDKHSRRQVTFLWKVADNGASSECTGGIPLPPPTSVLCSTTCPRPSPRYSPLSCCVLAHAN</sequence>
<dbReference type="AlphaFoldDB" id="W4H723"/>
<dbReference type="RefSeq" id="XP_009822545.1">
    <property type="nucleotide sequence ID" value="XM_009824243.1"/>
</dbReference>
<name>W4H723_APHAT</name>
<dbReference type="VEuPathDB" id="FungiDB:H257_01169"/>